<organism evidence="4 5">
    <name type="scientific">Thiorhodovibrio winogradskyi</name>
    <dbReference type="NCBI Taxonomy" id="77007"/>
    <lineage>
        <taxon>Bacteria</taxon>
        <taxon>Pseudomonadati</taxon>
        <taxon>Pseudomonadota</taxon>
        <taxon>Gammaproteobacteria</taxon>
        <taxon>Chromatiales</taxon>
        <taxon>Chromatiaceae</taxon>
        <taxon>Thiorhodovibrio</taxon>
    </lineage>
</organism>
<dbReference type="EMBL" id="CP121472">
    <property type="protein sequence ID" value="WPL18828.1"/>
    <property type="molecule type" value="Genomic_DNA"/>
</dbReference>
<accession>A0ABZ0SDX5</accession>
<dbReference type="Pfam" id="PF04319">
    <property type="entry name" value="NifZ"/>
    <property type="match status" value="1"/>
</dbReference>
<feature type="region of interest" description="Disordered" evidence="3">
    <location>
        <begin position="149"/>
        <end position="168"/>
    </location>
</feature>
<evidence type="ECO:0000256" key="2">
    <source>
        <dbReference type="ARBA" id="ARBA00023231"/>
    </source>
</evidence>
<keyword evidence="5" id="KW-1185">Reference proteome</keyword>
<evidence type="ECO:0000313" key="4">
    <source>
        <dbReference type="EMBL" id="WPL18828.1"/>
    </source>
</evidence>
<gene>
    <name evidence="4" type="ORF">Thiowin_03919</name>
</gene>
<sequence>MRPAYDYGDQVRVIRHLRNDGTFPGRDRGALLIRRGSTGYVRDVGTFLQDQIIYSVHFVDQDLVVGCREQELQPAEDFWVESRFDTRDRVRATLTLASGGRLLVEQGTVGEVVKVLRGERDLLGYHVQFPGANLLQVPESALEAVDPADERMADDGISAPSAPSGPVA</sequence>
<keyword evidence="2" id="KW-0535">Nitrogen fixation</keyword>
<dbReference type="InterPro" id="IPR007415">
    <property type="entry name" value="Nitrogenase_MoFe_mat_NifZ"/>
</dbReference>
<evidence type="ECO:0000256" key="3">
    <source>
        <dbReference type="SAM" id="MobiDB-lite"/>
    </source>
</evidence>
<evidence type="ECO:0000256" key="1">
    <source>
        <dbReference type="ARBA" id="ARBA00008027"/>
    </source>
</evidence>
<comment type="similarity">
    <text evidence="1">Belongs to the NifZ family.</text>
</comment>
<evidence type="ECO:0000313" key="5">
    <source>
        <dbReference type="Proteomes" id="UP001432180"/>
    </source>
</evidence>
<protein>
    <submittedName>
        <fullName evidence="4">NifZ domain protein</fullName>
    </submittedName>
</protein>
<name>A0ABZ0SDX5_9GAMM</name>
<reference evidence="4 5" key="1">
    <citation type="journal article" date="2023" name="Microorganisms">
        <title>Thiorhodovibrio frisius and Trv. litoralis spp. nov., Two Novel Members from a Clade of Fastidious Purple Sulfur Bacteria That Exhibit Unique Red-Shifted Light-Harvesting Capabilities.</title>
        <authorList>
            <person name="Methner A."/>
            <person name="Kuzyk S.B."/>
            <person name="Petersen J."/>
            <person name="Bauer S."/>
            <person name="Brinkmann H."/>
            <person name="Sichau K."/>
            <person name="Wanner G."/>
            <person name="Wolf J."/>
            <person name="Neumann-Schaal M."/>
            <person name="Henke P."/>
            <person name="Tank M."/>
            <person name="Sproer C."/>
            <person name="Bunk B."/>
            <person name="Overmann J."/>
        </authorList>
    </citation>
    <scope>NUCLEOTIDE SEQUENCE [LARGE SCALE GENOMIC DNA]</scope>
    <source>
        <strain evidence="4 5">DSM 6702</strain>
    </source>
</reference>
<dbReference type="Proteomes" id="UP001432180">
    <property type="component" value="Chromosome"/>
</dbReference>
<proteinExistence type="inferred from homology"/>
<dbReference type="RefSeq" id="WP_328984570.1">
    <property type="nucleotide sequence ID" value="NZ_CP121472.1"/>
</dbReference>